<dbReference type="AlphaFoldDB" id="A0A4C1X0L1"/>
<gene>
    <name evidence="1" type="ORF">EVAR_33241_1</name>
</gene>
<keyword evidence="2" id="KW-1185">Reference proteome</keyword>
<evidence type="ECO:0000313" key="2">
    <source>
        <dbReference type="Proteomes" id="UP000299102"/>
    </source>
</evidence>
<organism evidence="1 2">
    <name type="scientific">Eumeta variegata</name>
    <name type="common">Bagworm moth</name>
    <name type="synonym">Eumeta japonica</name>
    <dbReference type="NCBI Taxonomy" id="151549"/>
    <lineage>
        <taxon>Eukaryota</taxon>
        <taxon>Metazoa</taxon>
        <taxon>Ecdysozoa</taxon>
        <taxon>Arthropoda</taxon>
        <taxon>Hexapoda</taxon>
        <taxon>Insecta</taxon>
        <taxon>Pterygota</taxon>
        <taxon>Neoptera</taxon>
        <taxon>Endopterygota</taxon>
        <taxon>Lepidoptera</taxon>
        <taxon>Glossata</taxon>
        <taxon>Ditrysia</taxon>
        <taxon>Tineoidea</taxon>
        <taxon>Psychidae</taxon>
        <taxon>Oiketicinae</taxon>
        <taxon>Eumeta</taxon>
    </lineage>
</organism>
<proteinExistence type="predicted"/>
<comment type="caution">
    <text evidence="1">The sequence shown here is derived from an EMBL/GenBank/DDBJ whole genome shotgun (WGS) entry which is preliminary data.</text>
</comment>
<name>A0A4C1X0L1_EUMVA</name>
<accession>A0A4C1X0L1</accession>
<dbReference type="OrthoDB" id="1737200at2759"/>
<reference evidence="1 2" key="1">
    <citation type="journal article" date="2019" name="Commun. Biol.">
        <title>The bagworm genome reveals a unique fibroin gene that provides high tensile strength.</title>
        <authorList>
            <person name="Kono N."/>
            <person name="Nakamura H."/>
            <person name="Ohtoshi R."/>
            <person name="Tomita M."/>
            <person name="Numata K."/>
            <person name="Arakawa K."/>
        </authorList>
    </citation>
    <scope>NUCLEOTIDE SEQUENCE [LARGE SCALE GENOMIC DNA]</scope>
</reference>
<dbReference type="EMBL" id="BGZK01000697">
    <property type="protein sequence ID" value="GBP56610.1"/>
    <property type="molecule type" value="Genomic_DNA"/>
</dbReference>
<dbReference type="Proteomes" id="UP000299102">
    <property type="component" value="Unassembled WGS sequence"/>
</dbReference>
<evidence type="ECO:0000313" key="1">
    <source>
        <dbReference type="EMBL" id="GBP56610.1"/>
    </source>
</evidence>
<sequence>MVAKIAPDKQEDRVPEKGCMTIGCVRPLLFFYSDVGRWSGRQIARPALSPARSAQTERDNESCFLGVQPAFIDL</sequence>
<protein>
    <submittedName>
        <fullName evidence="1">Uncharacterized protein</fullName>
    </submittedName>
</protein>